<dbReference type="InterPro" id="IPR000399">
    <property type="entry name" value="TPP-bd_CS"/>
</dbReference>
<dbReference type="PANTHER" id="PTHR42981">
    <property type="entry name" value="PYRUVATE DEHYDROGENASE [UBIQUINONE]"/>
    <property type="match status" value="1"/>
</dbReference>
<gene>
    <name evidence="7" type="ORF">GCM10011571_26860</name>
</gene>
<dbReference type="AlphaFoldDB" id="A0A8J2YE27"/>
<comment type="similarity">
    <text evidence="1 3">Belongs to the TPP enzyme family.</text>
</comment>
<dbReference type="InterPro" id="IPR012001">
    <property type="entry name" value="Thiamin_PyroP_enz_TPP-bd_dom"/>
</dbReference>
<dbReference type="InterPro" id="IPR047211">
    <property type="entry name" value="POXB-like"/>
</dbReference>
<keyword evidence="7" id="KW-0670">Pyruvate</keyword>
<dbReference type="Proteomes" id="UP000625210">
    <property type="component" value="Unassembled WGS sequence"/>
</dbReference>
<dbReference type="GO" id="GO:0030976">
    <property type="term" value="F:thiamine pyrophosphate binding"/>
    <property type="evidence" value="ECO:0007669"/>
    <property type="project" value="InterPro"/>
</dbReference>
<organism evidence="7 8">
    <name type="scientific">Marinithermofilum abyssi</name>
    <dbReference type="NCBI Taxonomy" id="1571185"/>
    <lineage>
        <taxon>Bacteria</taxon>
        <taxon>Bacillati</taxon>
        <taxon>Bacillota</taxon>
        <taxon>Bacilli</taxon>
        <taxon>Bacillales</taxon>
        <taxon>Thermoactinomycetaceae</taxon>
        <taxon>Marinithermofilum</taxon>
    </lineage>
</organism>
<evidence type="ECO:0000313" key="7">
    <source>
        <dbReference type="EMBL" id="GGE23377.1"/>
    </source>
</evidence>
<feature type="domain" description="Thiamine pyrophosphate enzyme central" evidence="4">
    <location>
        <begin position="198"/>
        <end position="325"/>
    </location>
</feature>
<dbReference type="GO" id="GO:0000287">
    <property type="term" value="F:magnesium ion binding"/>
    <property type="evidence" value="ECO:0007669"/>
    <property type="project" value="InterPro"/>
</dbReference>
<reference evidence="7" key="2">
    <citation type="submission" date="2020-09" db="EMBL/GenBank/DDBJ databases">
        <authorList>
            <person name="Sun Q."/>
            <person name="Zhou Y."/>
        </authorList>
    </citation>
    <scope>NUCLEOTIDE SEQUENCE</scope>
    <source>
        <strain evidence="7">CGMCC 1.15179</strain>
    </source>
</reference>
<evidence type="ECO:0000313" key="8">
    <source>
        <dbReference type="Proteomes" id="UP000625210"/>
    </source>
</evidence>
<evidence type="ECO:0000259" key="4">
    <source>
        <dbReference type="Pfam" id="PF00205"/>
    </source>
</evidence>
<dbReference type="InterPro" id="IPR029035">
    <property type="entry name" value="DHS-like_NAD/FAD-binding_dom"/>
</dbReference>
<name>A0A8J2YE27_9BACL</name>
<comment type="caution">
    <text evidence="7">The sequence shown here is derived from an EMBL/GenBank/DDBJ whole genome shotgun (WGS) entry which is preliminary data.</text>
</comment>
<dbReference type="PANTHER" id="PTHR42981:SF2">
    <property type="entry name" value="PYRUVATE DEHYDROGENASE [UBIQUINONE]"/>
    <property type="match status" value="1"/>
</dbReference>
<evidence type="ECO:0000256" key="1">
    <source>
        <dbReference type="ARBA" id="ARBA00007812"/>
    </source>
</evidence>
<sequence>MAIQGQTTIPKTAAQYVVEQLAAWGCQRIYGVAGDATLYLMDVIARQDRVQYVGCRLETTAALMASAEAKLTGQLAVCTATSGPGIAGLLNGLGDAWQDKARVLAITGQVERKKIGTGTKQEIDQQLLIQPLAIHSTLVADARPLPVQLNRAMRRAYSRGGVAHLSIPKEVWMEPVNAPLYPLFPEQLLPQPVQGQLDGALRLLNGSSRPIILAGRGVKGAEPNLLAVAEKLNAPIMTTLPARSSVPNDHPLFVGGLGQAGSEIASDLLKEADCCLVLGATWWPSDYVPEGIPIVQLDIDPAAIGETVPVAAPVVGEMRVVLPRLIEGILCKEKVEWSRQVQSLKQQWTARIEQETAVDVVPIPPQRVIAALSRCVHPDAVITLDVGDHVLWFNRIFQASRQEILVSGRWRTLGFGLPAAMAAQLAHPERQVVALVGDGGFGNTLVDLATAVVYQLPLTIVVMNNGSFAMEQNRMVQAGLSTLGTQLSNPDFVKMAEAFGAEGYRVEEPSQLEPALTAALASNRVSLVDVVCDDPIVPHTKI</sequence>
<protein>
    <submittedName>
        <fullName evidence="7">Pyruvate oxidase</fullName>
    </submittedName>
</protein>
<dbReference type="RefSeq" id="WP_188648397.1">
    <property type="nucleotide sequence ID" value="NZ_BMHQ01000009.1"/>
</dbReference>
<accession>A0A8J2YE27</accession>
<reference evidence="7" key="1">
    <citation type="journal article" date="2014" name="Int. J. Syst. Evol. Microbiol.">
        <title>Complete genome sequence of Corynebacterium casei LMG S-19264T (=DSM 44701T), isolated from a smear-ripened cheese.</title>
        <authorList>
            <consortium name="US DOE Joint Genome Institute (JGI-PGF)"/>
            <person name="Walter F."/>
            <person name="Albersmeier A."/>
            <person name="Kalinowski J."/>
            <person name="Ruckert C."/>
        </authorList>
    </citation>
    <scope>NUCLEOTIDE SEQUENCE</scope>
    <source>
        <strain evidence="7">CGMCC 1.15179</strain>
    </source>
</reference>
<dbReference type="Pfam" id="PF00205">
    <property type="entry name" value="TPP_enzyme_M"/>
    <property type="match status" value="1"/>
</dbReference>
<evidence type="ECO:0000256" key="2">
    <source>
        <dbReference type="ARBA" id="ARBA00023052"/>
    </source>
</evidence>
<feature type="domain" description="Thiamine pyrophosphate enzyme N-terminal TPP-binding" evidence="6">
    <location>
        <begin position="12"/>
        <end position="126"/>
    </location>
</feature>
<dbReference type="GO" id="GO:0003824">
    <property type="term" value="F:catalytic activity"/>
    <property type="evidence" value="ECO:0007669"/>
    <property type="project" value="InterPro"/>
</dbReference>
<evidence type="ECO:0000259" key="6">
    <source>
        <dbReference type="Pfam" id="PF02776"/>
    </source>
</evidence>
<proteinExistence type="inferred from homology"/>
<dbReference type="SUPFAM" id="SSF52467">
    <property type="entry name" value="DHS-like NAD/FAD-binding domain"/>
    <property type="match status" value="1"/>
</dbReference>
<evidence type="ECO:0000256" key="3">
    <source>
        <dbReference type="RuleBase" id="RU362132"/>
    </source>
</evidence>
<dbReference type="Pfam" id="PF02775">
    <property type="entry name" value="TPP_enzyme_C"/>
    <property type="match status" value="1"/>
</dbReference>
<dbReference type="InterPro" id="IPR012000">
    <property type="entry name" value="Thiamin_PyroP_enz_cen_dom"/>
</dbReference>
<dbReference type="InterPro" id="IPR011766">
    <property type="entry name" value="TPP_enzyme_TPP-bd"/>
</dbReference>
<dbReference type="Gene3D" id="3.40.50.1220">
    <property type="entry name" value="TPP-binding domain"/>
    <property type="match status" value="1"/>
</dbReference>
<dbReference type="InterPro" id="IPR029061">
    <property type="entry name" value="THDP-binding"/>
</dbReference>
<feature type="domain" description="Thiamine pyrophosphate enzyme TPP-binding" evidence="5">
    <location>
        <begin position="385"/>
        <end position="530"/>
    </location>
</feature>
<keyword evidence="8" id="KW-1185">Reference proteome</keyword>
<keyword evidence="2 3" id="KW-0786">Thiamine pyrophosphate</keyword>
<dbReference type="PROSITE" id="PS00187">
    <property type="entry name" value="TPP_ENZYMES"/>
    <property type="match status" value="1"/>
</dbReference>
<evidence type="ECO:0000259" key="5">
    <source>
        <dbReference type="Pfam" id="PF02775"/>
    </source>
</evidence>
<dbReference type="Gene3D" id="3.40.50.970">
    <property type="match status" value="2"/>
</dbReference>
<dbReference type="EMBL" id="BMHQ01000009">
    <property type="protein sequence ID" value="GGE23377.1"/>
    <property type="molecule type" value="Genomic_DNA"/>
</dbReference>
<dbReference type="Pfam" id="PF02776">
    <property type="entry name" value="TPP_enzyme_N"/>
    <property type="match status" value="1"/>
</dbReference>
<dbReference type="SUPFAM" id="SSF52518">
    <property type="entry name" value="Thiamin diphosphate-binding fold (THDP-binding)"/>
    <property type="match status" value="2"/>
</dbReference>